<comment type="caution">
    <text evidence="2">The sequence shown here is derived from an EMBL/GenBank/DDBJ whole genome shotgun (WGS) entry which is preliminary data.</text>
</comment>
<dbReference type="EMBL" id="AOIT01000034">
    <property type="protein sequence ID" value="ELZ21377.1"/>
    <property type="molecule type" value="Genomic_DNA"/>
</dbReference>
<evidence type="ECO:0000313" key="3">
    <source>
        <dbReference type="Proteomes" id="UP000011615"/>
    </source>
</evidence>
<dbReference type="STRING" id="1230457.C476_09418"/>
<keyword evidence="3" id="KW-1185">Reference proteome</keyword>
<protein>
    <submittedName>
        <fullName evidence="2">Uncharacterized protein</fullName>
    </submittedName>
</protein>
<dbReference type="Proteomes" id="UP000011615">
    <property type="component" value="Unassembled WGS sequence"/>
</dbReference>
<sequence>MNRFVRQYNRTNPFVRIRVSTGSALFAHVFWTDGAVIRTPVSQCRLAATALRSHRDIVTTARLSPPDTSEDDHRGRSTETAAGFKRLVYV</sequence>
<name>M0CG90_9EURY</name>
<evidence type="ECO:0000313" key="2">
    <source>
        <dbReference type="EMBL" id="ELZ21377.1"/>
    </source>
</evidence>
<accession>M0CG90</accession>
<reference evidence="2 3" key="1">
    <citation type="journal article" date="2014" name="PLoS Genet.">
        <title>Phylogenetically driven sequencing of extremely halophilic archaea reveals strategies for static and dynamic osmo-response.</title>
        <authorList>
            <person name="Becker E.A."/>
            <person name="Seitzer P.M."/>
            <person name="Tritt A."/>
            <person name="Larsen D."/>
            <person name="Krusor M."/>
            <person name="Yao A.I."/>
            <person name="Wu D."/>
            <person name="Madern D."/>
            <person name="Eisen J.A."/>
            <person name="Darling A.E."/>
            <person name="Facciotti M.T."/>
        </authorList>
    </citation>
    <scope>NUCLEOTIDE SEQUENCE [LARGE SCALE GENOMIC DNA]</scope>
    <source>
        <strain evidence="2 3">JCM 13563</strain>
    </source>
</reference>
<organism evidence="2 3">
    <name type="scientific">Natrinema limicola JCM 13563</name>
    <dbReference type="NCBI Taxonomy" id="1230457"/>
    <lineage>
        <taxon>Archaea</taxon>
        <taxon>Methanobacteriati</taxon>
        <taxon>Methanobacteriota</taxon>
        <taxon>Stenosarchaea group</taxon>
        <taxon>Halobacteria</taxon>
        <taxon>Halobacteriales</taxon>
        <taxon>Natrialbaceae</taxon>
        <taxon>Natrinema</taxon>
    </lineage>
</organism>
<dbReference type="AlphaFoldDB" id="M0CG90"/>
<gene>
    <name evidence="2" type="ORF">C476_09418</name>
</gene>
<proteinExistence type="predicted"/>
<feature type="region of interest" description="Disordered" evidence="1">
    <location>
        <begin position="59"/>
        <end position="83"/>
    </location>
</feature>
<evidence type="ECO:0000256" key="1">
    <source>
        <dbReference type="SAM" id="MobiDB-lite"/>
    </source>
</evidence>